<dbReference type="InterPro" id="IPR005151">
    <property type="entry name" value="Tail-specific_protease"/>
</dbReference>
<evidence type="ECO:0000313" key="4">
    <source>
        <dbReference type="EMBL" id="GAA2919399.1"/>
    </source>
</evidence>
<evidence type="ECO:0000313" key="5">
    <source>
        <dbReference type="Proteomes" id="UP001501102"/>
    </source>
</evidence>
<dbReference type="Gene3D" id="3.30.750.44">
    <property type="match status" value="1"/>
</dbReference>
<dbReference type="Pfam" id="PF03572">
    <property type="entry name" value="Peptidase_S41"/>
    <property type="match status" value="1"/>
</dbReference>
<organism evidence="4 5">
    <name type="scientific">Streptomyces thioluteus</name>
    <dbReference type="NCBI Taxonomy" id="66431"/>
    <lineage>
        <taxon>Bacteria</taxon>
        <taxon>Bacillati</taxon>
        <taxon>Actinomycetota</taxon>
        <taxon>Actinomycetes</taxon>
        <taxon>Kitasatosporales</taxon>
        <taxon>Streptomycetaceae</taxon>
        <taxon>Streptomyces</taxon>
    </lineage>
</organism>
<protein>
    <submittedName>
        <fullName evidence="4">S41 family peptidase</fullName>
    </submittedName>
</protein>
<name>A0ABP6J3P8_STRTU</name>
<accession>A0ABP6J3P8</accession>
<dbReference type="Pfam" id="PF14684">
    <property type="entry name" value="Tricorn_C1"/>
    <property type="match status" value="1"/>
</dbReference>
<dbReference type="PROSITE" id="PS51257">
    <property type="entry name" value="PROKAR_LIPOPROTEIN"/>
    <property type="match status" value="1"/>
</dbReference>
<evidence type="ECO:0000259" key="3">
    <source>
        <dbReference type="SMART" id="SM00245"/>
    </source>
</evidence>
<gene>
    <name evidence="4" type="ORF">GCM10020221_14610</name>
</gene>
<dbReference type="PANTHER" id="PTHR11261">
    <property type="entry name" value="INTERPHOTORECEPTOR RETINOID-BINDING PROTEIN"/>
    <property type="match status" value="1"/>
</dbReference>
<keyword evidence="5" id="KW-1185">Reference proteome</keyword>
<feature type="signal peptide" evidence="2">
    <location>
        <begin position="1"/>
        <end position="23"/>
    </location>
</feature>
<dbReference type="CDD" id="cd07563">
    <property type="entry name" value="Peptidase_S41_IRBP"/>
    <property type="match status" value="1"/>
</dbReference>
<dbReference type="InterPro" id="IPR029045">
    <property type="entry name" value="ClpP/crotonase-like_dom_sf"/>
</dbReference>
<sequence length="472" mass="51001">MSAPTRRTAVVLLATALSLTTSACGDAVASPAAGLDGVWRSDGYGTVVRVTDGGRHLSTWETTAISCLPGAPDAKGDGTGRFTDGEGSGLTLSPDGPGRLRMAFDESVGHRVLRRTGALPAGCDGKRRKDPRRVFDVFWQTYAENYPFFAAHGVDWRAVRDRYRPRVTAHTGDDELFAILREMIEPLHDGHTSITAGEDRLFGGHRADTSMPTRESIARTDKAVAEAVGVPLRSWAQGAVSYADLPDGTGYLRITRFTRFAAQGGPAADEAELDRALDAILTSSRVRSLRGLVLDLRFNGGGSDRLGIRVAERLTDRPYVAYLKHARSDPRDARRFTPEVPVRVNPHDGPVYTGPLAVLTGRLTISAGETATQALMPRTPAPVRIGENTQGSFSDVLERSLPNGWRFGLPNEEFMTPTADRRTYDVAGIPPDVRVPVFTEEEFAAHRDSALAKARRLLTAQAPDGLFSPSGA</sequence>
<dbReference type="RefSeq" id="WP_344961653.1">
    <property type="nucleotide sequence ID" value="NZ_BAAAXZ010000055.1"/>
</dbReference>
<keyword evidence="2" id="KW-0732">Signal</keyword>
<evidence type="ECO:0000256" key="1">
    <source>
        <dbReference type="SAM" id="MobiDB-lite"/>
    </source>
</evidence>
<reference evidence="5" key="1">
    <citation type="journal article" date="2019" name="Int. J. Syst. Evol. Microbiol.">
        <title>The Global Catalogue of Microorganisms (GCM) 10K type strain sequencing project: providing services to taxonomists for standard genome sequencing and annotation.</title>
        <authorList>
            <consortium name="The Broad Institute Genomics Platform"/>
            <consortium name="The Broad Institute Genome Sequencing Center for Infectious Disease"/>
            <person name="Wu L."/>
            <person name="Ma J."/>
        </authorList>
    </citation>
    <scope>NUCLEOTIDE SEQUENCE [LARGE SCALE GENOMIC DNA]</scope>
    <source>
        <strain evidence="5">JCM 4087</strain>
    </source>
</reference>
<proteinExistence type="predicted"/>
<dbReference type="EMBL" id="BAAAXZ010000055">
    <property type="protein sequence ID" value="GAA2919399.1"/>
    <property type="molecule type" value="Genomic_DNA"/>
</dbReference>
<dbReference type="SMART" id="SM00245">
    <property type="entry name" value="TSPc"/>
    <property type="match status" value="1"/>
</dbReference>
<dbReference type="SUPFAM" id="SSF52096">
    <property type="entry name" value="ClpP/crotonase"/>
    <property type="match status" value="1"/>
</dbReference>
<dbReference type="Gene3D" id="3.90.226.10">
    <property type="entry name" value="2-enoyl-CoA Hydratase, Chain A, domain 1"/>
    <property type="match status" value="1"/>
</dbReference>
<comment type="caution">
    <text evidence="4">The sequence shown here is derived from an EMBL/GenBank/DDBJ whole genome shotgun (WGS) entry which is preliminary data.</text>
</comment>
<feature type="domain" description="Tail specific protease" evidence="3">
    <location>
        <begin position="221"/>
        <end position="436"/>
    </location>
</feature>
<evidence type="ECO:0000256" key="2">
    <source>
        <dbReference type="SAM" id="SignalP"/>
    </source>
</evidence>
<dbReference type="PANTHER" id="PTHR11261:SF3">
    <property type="entry name" value="RETINOL-BINDING PROTEIN 3"/>
    <property type="match status" value="1"/>
</dbReference>
<feature type="chain" id="PRO_5046026804" evidence="2">
    <location>
        <begin position="24"/>
        <end position="472"/>
    </location>
</feature>
<dbReference type="Proteomes" id="UP001501102">
    <property type="component" value="Unassembled WGS sequence"/>
</dbReference>
<dbReference type="InterPro" id="IPR028204">
    <property type="entry name" value="Tricorn_C1"/>
</dbReference>
<feature type="region of interest" description="Disordered" evidence="1">
    <location>
        <begin position="76"/>
        <end position="96"/>
    </location>
</feature>